<evidence type="ECO:0000256" key="1">
    <source>
        <dbReference type="SAM" id="MobiDB-lite"/>
    </source>
</evidence>
<evidence type="ECO:0000313" key="3">
    <source>
        <dbReference type="EMBL" id="GCA62921.1"/>
    </source>
</evidence>
<proteinExistence type="predicted"/>
<gene>
    <name evidence="2" type="ORF">KIPB_003488</name>
    <name evidence="3" type="ORF">KIPB_006626</name>
</gene>
<comment type="caution">
    <text evidence="2">The sequence shown here is derived from an EMBL/GenBank/DDBJ whole genome shotgun (WGS) entry which is preliminary data.</text>
</comment>
<accession>A0A391NVE3</accession>
<feature type="non-terminal residue" evidence="2">
    <location>
        <position position="58"/>
    </location>
</feature>
<reference evidence="2 4" key="2">
    <citation type="journal article" date="2018" name="PLoS ONE">
        <title>The draft genome of Kipferlia bialata reveals reductive genome evolution in fornicate parasites.</title>
        <authorList>
            <person name="Tanifuji G."/>
            <person name="Takabayashi S."/>
            <person name="Kume K."/>
            <person name="Takagi M."/>
            <person name="Nakayama T."/>
            <person name="Kamikawa R."/>
            <person name="Inagaki Y."/>
            <person name="Hashimoto T."/>
        </authorList>
    </citation>
    <scope>NUCLEOTIDE SEQUENCE [LARGE SCALE GENOMIC DNA]</scope>
    <source>
        <strain evidence="2">NY0173</strain>
    </source>
</reference>
<protein>
    <submittedName>
        <fullName evidence="2">Uncharacterized protein</fullName>
    </submittedName>
</protein>
<name>A0A391NVE3_9EUKA</name>
<sequence>MLVSSPLHALSYHMSDGEASGGWGGGIDDDGPGHHSFTPTSQDKPCMETHPGFTKWLL</sequence>
<evidence type="ECO:0000313" key="2">
    <source>
        <dbReference type="EMBL" id="GCA62429.1"/>
    </source>
</evidence>
<evidence type="ECO:0000313" key="4">
    <source>
        <dbReference type="Proteomes" id="UP000265618"/>
    </source>
</evidence>
<dbReference type="EMBL" id="BDIP01001728">
    <property type="protein sequence ID" value="GCA62921.1"/>
    <property type="molecule type" value="Genomic_DNA"/>
</dbReference>
<reference evidence="2" key="1">
    <citation type="submission" date="2016-10" db="EMBL/GenBank/DDBJ databases">
        <authorList>
            <person name="Tanifuji G."/>
            <person name="Kume K."/>
            <person name="Nakayama T."/>
            <person name="Takabayashi S."/>
            <person name="Hashimoto T."/>
        </authorList>
    </citation>
    <scope>NUCLEOTIDE SEQUENCE</scope>
    <source>
        <strain evidence="2">NY0173</strain>
    </source>
</reference>
<feature type="region of interest" description="Disordered" evidence="1">
    <location>
        <begin position="20"/>
        <end position="51"/>
    </location>
</feature>
<dbReference type="AlphaFoldDB" id="A0A391NVE3"/>
<dbReference type="EMBL" id="BDIP01000673">
    <property type="protein sequence ID" value="GCA62429.1"/>
    <property type="molecule type" value="Genomic_DNA"/>
</dbReference>
<dbReference type="Proteomes" id="UP000265618">
    <property type="component" value="Unassembled WGS sequence"/>
</dbReference>
<organism evidence="2 4">
    <name type="scientific">Kipferlia bialata</name>
    <dbReference type="NCBI Taxonomy" id="797122"/>
    <lineage>
        <taxon>Eukaryota</taxon>
        <taxon>Metamonada</taxon>
        <taxon>Carpediemonas-like organisms</taxon>
        <taxon>Kipferlia</taxon>
    </lineage>
</organism>
<keyword evidence="4" id="KW-1185">Reference proteome</keyword>